<evidence type="ECO:0000256" key="6">
    <source>
        <dbReference type="ARBA" id="ARBA00023012"/>
    </source>
</evidence>
<evidence type="ECO:0000256" key="7">
    <source>
        <dbReference type="SAM" id="Phobius"/>
    </source>
</evidence>
<dbReference type="CDD" id="cd00082">
    <property type="entry name" value="HisKA"/>
    <property type="match status" value="1"/>
</dbReference>
<keyword evidence="6" id="KW-0902">Two-component regulatory system</keyword>
<reference evidence="9 10" key="1">
    <citation type="journal article" date="2017" name="Curr. Biol.">
        <title>Genome architecture and evolution of a unichromosomal asexual nematode.</title>
        <authorList>
            <person name="Fradin H."/>
            <person name="Zegar C."/>
            <person name="Gutwein M."/>
            <person name="Lucas J."/>
            <person name="Kovtun M."/>
            <person name="Corcoran D."/>
            <person name="Baugh L.R."/>
            <person name="Kiontke K."/>
            <person name="Gunsalus K."/>
            <person name="Fitch D.H."/>
            <person name="Piano F."/>
        </authorList>
    </citation>
    <scope>NUCLEOTIDE SEQUENCE [LARGE SCALE GENOMIC DNA]</scope>
    <source>
        <strain evidence="9">PF1309</strain>
    </source>
</reference>
<evidence type="ECO:0000256" key="2">
    <source>
        <dbReference type="ARBA" id="ARBA00012438"/>
    </source>
</evidence>
<proteinExistence type="predicted"/>
<accession>A0A2A2K5G7</accession>
<keyword evidence="7" id="KW-0812">Transmembrane</keyword>
<dbReference type="GO" id="GO:0005886">
    <property type="term" value="C:plasma membrane"/>
    <property type="evidence" value="ECO:0007669"/>
    <property type="project" value="TreeGrafter"/>
</dbReference>
<evidence type="ECO:0000259" key="8">
    <source>
        <dbReference type="PROSITE" id="PS50885"/>
    </source>
</evidence>
<feature type="transmembrane region" description="Helical" evidence="7">
    <location>
        <begin position="161"/>
        <end position="181"/>
    </location>
</feature>
<keyword evidence="7" id="KW-0472">Membrane</keyword>
<evidence type="ECO:0000313" key="9">
    <source>
        <dbReference type="EMBL" id="PAV69039.1"/>
    </source>
</evidence>
<dbReference type="GO" id="GO:0000155">
    <property type="term" value="F:phosphorelay sensor kinase activity"/>
    <property type="evidence" value="ECO:0007669"/>
    <property type="project" value="InterPro"/>
</dbReference>
<evidence type="ECO:0000256" key="3">
    <source>
        <dbReference type="ARBA" id="ARBA00022553"/>
    </source>
</evidence>
<dbReference type="PROSITE" id="PS50885">
    <property type="entry name" value="HAMP"/>
    <property type="match status" value="1"/>
</dbReference>
<feature type="transmembrane region" description="Helical" evidence="7">
    <location>
        <begin position="58"/>
        <end position="77"/>
    </location>
</feature>
<name>A0A2A2K5G7_9BILA</name>
<dbReference type="InterPro" id="IPR036097">
    <property type="entry name" value="HisK_dim/P_sf"/>
</dbReference>
<gene>
    <name evidence="9" type="ORF">WR25_10981</name>
</gene>
<dbReference type="OrthoDB" id="10589128at2759"/>
<keyword evidence="5" id="KW-0418">Kinase</keyword>
<comment type="catalytic activity">
    <reaction evidence="1">
        <text>ATP + protein L-histidine = ADP + protein N-phospho-L-histidine.</text>
        <dbReference type="EC" id="2.7.13.3"/>
    </reaction>
</comment>
<comment type="caution">
    <text evidence="9">The sequence shown here is derived from an EMBL/GenBank/DDBJ whole genome shotgun (WGS) entry which is preliminary data.</text>
</comment>
<evidence type="ECO:0000256" key="4">
    <source>
        <dbReference type="ARBA" id="ARBA00022679"/>
    </source>
</evidence>
<keyword evidence="7" id="KW-1133">Transmembrane helix</keyword>
<dbReference type="SUPFAM" id="SSF47384">
    <property type="entry name" value="Homodimeric domain of signal transducing histidine kinase"/>
    <property type="match status" value="1"/>
</dbReference>
<organism evidence="9 10">
    <name type="scientific">Diploscapter pachys</name>
    <dbReference type="NCBI Taxonomy" id="2018661"/>
    <lineage>
        <taxon>Eukaryota</taxon>
        <taxon>Metazoa</taxon>
        <taxon>Ecdysozoa</taxon>
        <taxon>Nematoda</taxon>
        <taxon>Chromadorea</taxon>
        <taxon>Rhabditida</taxon>
        <taxon>Rhabditina</taxon>
        <taxon>Rhabditomorpha</taxon>
        <taxon>Rhabditoidea</taxon>
        <taxon>Rhabditidae</taxon>
        <taxon>Diploscapter</taxon>
    </lineage>
</organism>
<evidence type="ECO:0000313" key="10">
    <source>
        <dbReference type="Proteomes" id="UP000218231"/>
    </source>
</evidence>
<sequence length="330" mass="36528">MDVEVAEQPAVALDNAKVFVGGGACPGKRGEWLCLNGMQPCHSQGVQCLPLMQGVMKMVLPVLLLALAAPVPAFAQAPDQRRSDQERAYDARRKGEMLSPRAIEARVIPTMKGYEYLGFDLDFGSSVYTLKFMRDGVVVAQGRGTLDAQITVLRRTLVRSFALLGLGLVVLAWLQTSYGLWPLRRVREEIARMRAGQSNRIDTAMPDEVAPMVEELNALIEHNERQAEEARRHAGNLAHALKTPLTVIMNAATAQSEDLADTVIREARTMRRQVDHHLARARAVGRRGSAHSRADVWPSLESVERAVARLYRHVRIDITGPKDLQRASSN</sequence>
<keyword evidence="3" id="KW-0597">Phosphoprotein</keyword>
<protein>
    <recommendedName>
        <fullName evidence="2">histidine kinase</fullName>
        <ecNumber evidence="2">2.7.13.3</ecNumber>
    </recommendedName>
</protein>
<dbReference type="Gene3D" id="1.10.287.130">
    <property type="match status" value="1"/>
</dbReference>
<dbReference type="AlphaFoldDB" id="A0A2A2K5G7"/>
<evidence type="ECO:0000256" key="5">
    <source>
        <dbReference type="ARBA" id="ARBA00022777"/>
    </source>
</evidence>
<keyword evidence="10" id="KW-1185">Reference proteome</keyword>
<dbReference type="EMBL" id="LIAE01009623">
    <property type="protein sequence ID" value="PAV69039.1"/>
    <property type="molecule type" value="Genomic_DNA"/>
</dbReference>
<dbReference type="PANTHER" id="PTHR45436:SF5">
    <property type="entry name" value="SENSOR HISTIDINE KINASE TRCS"/>
    <property type="match status" value="1"/>
</dbReference>
<feature type="domain" description="HAMP" evidence="8">
    <location>
        <begin position="177"/>
        <end position="228"/>
    </location>
</feature>
<dbReference type="EC" id="2.7.13.3" evidence="2"/>
<dbReference type="InterPro" id="IPR050428">
    <property type="entry name" value="TCS_sensor_his_kinase"/>
</dbReference>
<dbReference type="PANTHER" id="PTHR45436">
    <property type="entry name" value="SENSOR HISTIDINE KINASE YKOH"/>
    <property type="match status" value="1"/>
</dbReference>
<evidence type="ECO:0000256" key="1">
    <source>
        <dbReference type="ARBA" id="ARBA00000085"/>
    </source>
</evidence>
<keyword evidence="4" id="KW-0808">Transferase</keyword>
<dbReference type="InterPro" id="IPR003660">
    <property type="entry name" value="HAMP_dom"/>
</dbReference>
<dbReference type="Proteomes" id="UP000218231">
    <property type="component" value="Unassembled WGS sequence"/>
</dbReference>
<dbReference type="InterPro" id="IPR003661">
    <property type="entry name" value="HisK_dim/P_dom"/>
</dbReference>